<dbReference type="AlphaFoldDB" id="A0A562MRF4"/>
<dbReference type="SUPFAM" id="SSF53098">
    <property type="entry name" value="Ribonuclease H-like"/>
    <property type="match status" value="1"/>
</dbReference>
<dbReference type="InterPro" id="IPR036397">
    <property type="entry name" value="RNaseH_sf"/>
</dbReference>
<protein>
    <recommendedName>
        <fullName evidence="3">Integrase catalytic domain-containing protein</fullName>
    </recommendedName>
</protein>
<dbReference type="Gene3D" id="3.30.420.10">
    <property type="entry name" value="Ribonuclease H-like superfamily/Ribonuclease H"/>
    <property type="match status" value="1"/>
</dbReference>
<dbReference type="OrthoDB" id="612554at2"/>
<reference evidence="1 2" key="1">
    <citation type="journal article" date="2015" name="Stand. Genomic Sci.">
        <title>Genomic Encyclopedia of Bacterial and Archaeal Type Strains, Phase III: the genomes of soil and plant-associated and newly described type strains.</title>
        <authorList>
            <person name="Whitman W.B."/>
            <person name="Woyke T."/>
            <person name="Klenk H.P."/>
            <person name="Zhou Y."/>
            <person name="Lilburn T.G."/>
            <person name="Beck B.J."/>
            <person name="De Vos P."/>
            <person name="Vandamme P."/>
            <person name="Eisen J.A."/>
            <person name="Garrity G."/>
            <person name="Hugenholtz P."/>
            <person name="Kyrpides N.C."/>
        </authorList>
    </citation>
    <scope>NUCLEOTIDE SEQUENCE [LARGE SCALE GENOMIC DNA]</scope>
    <source>
        <strain evidence="1 2">CGMCC 1.6855</strain>
    </source>
</reference>
<sequence>MQTKTYQYHKNELCIPASLLYEDWELMSYRKYLYQCETRKLVRVREGKGKGNEALVSYHALPEEYKMACKENLGDYNEVVVVNLLEPYIVPDTKAIDFFAMHRYPDGRELDDKAKIERATNCCILNAIKTLLKDPKYSSRSIKMSKAWVEISKAVNSLNEGKKEKRWSYNLPKHPSRLQARYNKYQKEGYASFIHAGEGNANTIKIKGDVADYIMAVYCLPNRYSIPELLNFYRGEMDAKGWPSLSEAAVKLFLNKPENKRIWIEPRLGKDAYDKEFKHTISRNRTRWFPNVYWSLDGTKLDLTFFDPDSSTKMSAHFRIDVVFDVYSETIIGWSLSETESHVDHFKAIKMAVQTAGCRPYLLTYDQQSGHKTAKMQELYSKIVADSGGTHYPHRAYGHGNPADKLHGMLQQEVTTRLYNSDGQGIKTKRADSHANMDYLESIKESLPTKDKALRQWEAIVRTWNEGKHSTKLVSRNTLYADPMPMSEELNYEDILKYMWIEERKRPITYRAHGLEITIDKKDYLFEVYDDEGNIDLEFRRKYVGAKFIVRYDPDGLDSYIQLLQTNQQGEKFLVAYAQPKREFDPVPVTMAEGEKALWQKDFEVRDKEHERDQKAYESLKKRTGITPERIAADQELNIKMHGRLNKSISIDTDRKKTLLTEI</sequence>
<organism evidence="1 2">
    <name type="scientific">Sphingobacterium siyangense</name>
    <dbReference type="NCBI Taxonomy" id="459529"/>
    <lineage>
        <taxon>Bacteria</taxon>
        <taxon>Pseudomonadati</taxon>
        <taxon>Bacteroidota</taxon>
        <taxon>Sphingobacteriia</taxon>
        <taxon>Sphingobacteriales</taxon>
        <taxon>Sphingobacteriaceae</taxon>
        <taxon>Sphingobacterium</taxon>
    </lineage>
</organism>
<dbReference type="EMBL" id="VLKR01000006">
    <property type="protein sequence ID" value="TWI22161.1"/>
    <property type="molecule type" value="Genomic_DNA"/>
</dbReference>
<evidence type="ECO:0000313" key="1">
    <source>
        <dbReference type="EMBL" id="TWI22161.1"/>
    </source>
</evidence>
<accession>A0A562MRF4</accession>
<name>A0A562MRF4_9SPHI</name>
<evidence type="ECO:0008006" key="3">
    <source>
        <dbReference type="Google" id="ProtNLM"/>
    </source>
</evidence>
<proteinExistence type="predicted"/>
<dbReference type="InterPro" id="IPR012337">
    <property type="entry name" value="RNaseH-like_sf"/>
</dbReference>
<comment type="caution">
    <text evidence="1">The sequence shown here is derived from an EMBL/GenBank/DDBJ whole genome shotgun (WGS) entry which is preliminary data.</text>
</comment>
<dbReference type="Proteomes" id="UP000315908">
    <property type="component" value="Unassembled WGS sequence"/>
</dbReference>
<dbReference type="GO" id="GO:0003676">
    <property type="term" value="F:nucleic acid binding"/>
    <property type="evidence" value="ECO:0007669"/>
    <property type="project" value="InterPro"/>
</dbReference>
<gene>
    <name evidence="1" type="ORF">IQ31_01566</name>
</gene>
<evidence type="ECO:0000313" key="2">
    <source>
        <dbReference type="Proteomes" id="UP000315908"/>
    </source>
</evidence>